<organism evidence="1">
    <name type="scientific">Anguilla anguilla</name>
    <name type="common">European freshwater eel</name>
    <name type="synonym">Muraena anguilla</name>
    <dbReference type="NCBI Taxonomy" id="7936"/>
    <lineage>
        <taxon>Eukaryota</taxon>
        <taxon>Metazoa</taxon>
        <taxon>Chordata</taxon>
        <taxon>Craniata</taxon>
        <taxon>Vertebrata</taxon>
        <taxon>Euteleostomi</taxon>
        <taxon>Actinopterygii</taxon>
        <taxon>Neopterygii</taxon>
        <taxon>Teleostei</taxon>
        <taxon>Anguilliformes</taxon>
        <taxon>Anguillidae</taxon>
        <taxon>Anguilla</taxon>
    </lineage>
</organism>
<name>A0A0E9RJL8_ANGAN</name>
<sequence>MTFTRCSPCVCVLAVFLRAICLKIFSKNST</sequence>
<reference evidence="1" key="2">
    <citation type="journal article" date="2015" name="Fish Shellfish Immunol.">
        <title>Early steps in the European eel (Anguilla anguilla)-Vibrio vulnificus interaction in the gills: Role of the RtxA13 toxin.</title>
        <authorList>
            <person name="Callol A."/>
            <person name="Pajuelo D."/>
            <person name="Ebbesson L."/>
            <person name="Teles M."/>
            <person name="MacKenzie S."/>
            <person name="Amaro C."/>
        </authorList>
    </citation>
    <scope>NUCLEOTIDE SEQUENCE</scope>
</reference>
<dbReference type="AlphaFoldDB" id="A0A0E9RJL8"/>
<dbReference type="EMBL" id="GBXM01079308">
    <property type="protein sequence ID" value="JAH29269.1"/>
    <property type="molecule type" value="Transcribed_RNA"/>
</dbReference>
<protein>
    <submittedName>
        <fullName evidence="1">Uncharacterized protein</fullName>
    </submittedName>
</protein>
<proteinExistence type="predicted"/>
<evidence type="ECO:0000313" key="1">
    <source>
        <dbReference type="EMBL" id="JAH29269.1"/>
    </source>
</evidence>
<accession>A0A0E9RJL8</accession>
<reference evidence="1" key="1">
    <citation type="submission" date="2014-11" db="EMBL/GenBank/DDBJ databases">
        <authorList>
            <person name="Amaro Gonzalez C."/>
        </authorList>
    </citation>
    <scope>NUCLEOTIDE SEQUENCE</scope>
</reference>